<dbReference type="RefSeq" id="WP_271087730.1">
    <property type="nucleotide sequence ID" value="NZ_JAPJZH010000001.1"/>
</dbReference>
<keyword evidence="2" id="KW-0732">Signal</keyword>
<dbReference type="Pfam" id="PF13181">
    <property type="entry name" value="TPR_8"/>
    <property type="match status" value="1"/>
</dbReference>
<keyword evidence="4" id="KW-1185">Reference proteome</keyword>
<keyword evidence="1" id="KW-0802">TPR repeat</keyword>
<feature type="chain" id="PRO_5046036225" evidence="2">
    <location>
        <begin position="24"/>
        <end position="221"/>
    </location>
</feature>
<dbReference type="Pfam" id="PF07721">
    <property type="entry name" value="TPR_4"/>
    <property type="match status" value="1"/>
</dbReference>
<dbReference type="InterPro" id="IPR019734">
    <property type="entry name" value="TPR_rpt"/>
</dbReference>
<dbReference type="PROSITE" id="PS50005">
    <property type="entry name" value="TPR"/>
    <property type="match status" value="1"/>
</dbReference>
<reference evidence="3" key="1">
    <citation type="submission" date="2022-11" db="EMBL/GenBank/DDBJ databases">
        <title>Hoeflea poritis sp. nov., isolated from scleractinian coral Porites lutea.</title>
        <authorList>
            <person name="Zhang G."/>
            <person name="Wei Q."/>
            <person name="Cai L."/>
        </authorList>
    </citation>
    <scope>NUCLEOTIDE SEQUENCE</scope>
    <source>
        <strain evidence="3">E7-10</strain>
    </source>
</reference>
<dbReference type="InterPro" id="IPR011990">
    <property type="entry name" value="TPR-like_helical_dom_sf"/>
</dbReference>
<organism evidence="3 4">
    <name type="scientific">Hoeflea poritis</name>
    <dbReference type="NCBI Taxonomy" id="2993659"/>
    <lineage>
        <taxon>Bacteria</taxon>
        <taxon>Pseudomonadati</taxon>
        <taxon>Pseudomonadota</taxon>
        <taxon>Alphaproteobacteria</taxon>
        <taxon>Hyphomicrobiales</taxon>
        <taxon>Rhizobiaceae</taxon>
        <taxon>Hoeflea</taxon>
    </lineage>
</organism>
<evidence type="ECO:0000313" key="3">
    <source>
        <dbReference type="EMBL" id="MDA4844208.1"/>
    </source>
</evidence>
<dbReference type="SUPFAM" id="SSF48452">
    <property type="entry name" value="TPR-like"/>
    <property type="match status" value="1"/>
</dbReference>
<evidence type="ECO:0000313" key="4">
    <source>
        <dbReference type="Proteomes" id="UP001148313"/>
    </source>
</evidence>
<dbReference type="PROSITE" id="PS50293">
    <property type="entry name" value="TPR_REGION"/>
    <property type="match status" value="1"/>
</dbReference>
<dbReference type="InterPro" id="IPR011717">
    <property type="entry name" value="TPR-4"/>
</dbReference>
<proteinExistence type="predicted"/>
<dbReference type="Proteomes" id="UP001148313">
    <property type="component" value="Unassembled WGS sequence"/>
</dbReference>
<name>A0ABT4VJK4_9HYPH</name>
<sequence length="221" mass="25220">MKTSFFRAAALVLALLLSGPAVALDKFGQEVPSRLEKMVLQARLMRLPYQKDKYDPKRSAQVLEEVISVKPDYYRAHFNLGLTYHELGDYEKSTSAFDNALRIRKEQQIDDFTLVNTAGWVSLKNGDLGRAERLLLLAAKLTKGTDTYTEGAVHSNLGEVYFLTQRFDDARTHLEIASEQFGSKEAAYYLDLIERTEKVLMRQQIQIDRRAKSKTRIAPKN</sequence>
<dbReference type="Gene3D" id="1.25.40.10">
    <property type="entry name" value="Tetratricopeptide repeat domain"/>
    <property type="match status" value="1"/>
</dbReference>
<evidence type="ECO:0000256" key="2">
    <source>
        <dbReference type="SAM" id="SignalP"/>
    </source>
</evidence>
<gene>
    <name evidence="3" type="ORF">OOZ53_02555</name>
</gene>
<comment type="caution">
    <text evidence="3">The sequence shown here is derived from an EMBL/GenBank/DDBJ whole genome shotgun (WGS) entry which is preliminary data.</text>
</comment>
<feature type="signal peptide" evidence="2">
    <location>
        <begin position="1"/>
        <end position="23"/>
    </location>
</feature>
<dbReference type="SMART" id="SM00028">
    <property type="entry name" value="TPR"/>
    <property type="match status" value="2"/>
</dbReference>
<protein>
    <submittedName>
        <fullName evidence="3">Tetratricopeptide repeat protein</fullName>
    </submittedName>
</protein>
<dbReference type="EMBL" id="JAPJZH010000001">
    <property type="protein sequence ID" value="MDA4844208.1"/>
    <property type="molecule type" value="Genomic_DNA"/>
</dbReference>
<evidence type="ECO:0000256" key="1">
    <source>
        <dbReference type="PROSITE-ProRule" id="PRU00339"/>
    </source>
</evidence>
<accession>A0ABT4VJK4</accession>
<feature type="repeat" description="TPR" evidence="1">
    <location>
        <begin position="74"/>
        <end position="107"/>
    </location>
</feature>